<evidence type="ECO:0000256" key="5">
    <source>
        <dbReference type="SAM" id="MobiDB-lite"/>
    </source>
</evidence>
<evidence type="ECO:0000256" key="4">
    <source>
        <dbReference type="ARBA" id="ARBA00023088"/>
    </source>
</evidence>
<evidence type="ECO:0000256" key="7">
    <source>
        <dbReference type="SAM" id="SignalP"/>
    </source>
</evidence>
<protein>
    <recommendedName>
        <fullName evidence="8">Gram-positive cocci surface proteins LPxTG domain-containing protein</fullName>
    </recommendedName>
</protein>
<evidence type="ECO:0000256" key="2">
    <source>
        <dbReference type="ARBA" id="ARBA00022525"/>
    </source>
</evidence>
<reference evidence="11 12" key="3">
    <citation type="submission" date="2017-09" db="EMBL/GenBank/DDBJ databases">
        <title>Tripartite evolution among Lactobacillus johnsonii, Lactobacillus taiwanensis, Lactobacillus reuteri and their rodent host.</title>
        <authorList>
            <person name="Wang T."/>
            <person name="Knowles S."/>
            <person name="Cheng C."/>
        </authorList>
    </citation>
    <scope>NUCLEOTIDE SEQUENCE [LARGE SCALE GENOMIC DNA]</scope>
    <source>
        <strain evidence="10 11">609q</strain>
        <strain evidence="9 12">609u</strain>
    </source>
</reference>
<feature type="domain" description="Gram-positive cocci surface proteins LPxTG" evidence="8">
    <location>
        <begin position="462"/>
        <end position="499"/>
    </location>
</feature>
<dbReference type="EMBL" id="NGNV01000022">
    <property type="protein sequence ID" value="OYR88084.1"/>
    <property type="molecule type" value="Genomic_DNA"/>
</dbReference>
<keyword evidence="4" id="KW-0572">Peptidoglycan-anchor</keyword>
<evidence type="ECO:0000256" key="3">
    <source>
        <dbReference type="ARBA" id="ARBA00022729"/>
    </source>
</evidence>
<evidence type="ECO:0000313" key="10">
    <source>
        <dbReference type="EMBL" id="OYR91557.1"/>
    </source>
</evidence>
<dbReference type="RefSeq" id="WP_094496443.1">
    <property type="nucleotide sequence ID" value="NZ_NGNV01000022.1"/>
</dbReference>
<feature type="chain" id="PRO_5039288826" description="Gram-positive cocci surface proteins LPxTG domain-containing protein" evidence="7">
    <location>
        <begin position="20"/>
        <end position="499"/>
    </location>
</feature>
<dbReference type="AlphaFoldDB" id="A0A256LG60"/>
<reference evidence="9" key="2">
    <citation type="submission" date="2017-05" db="EMBL/GenBank/DDBJ databases">
        <authorList>
            <person name="Lin X.B."/>
            <person name="Stothard P."/>
            <person name="Tasseva G."/>
            <person name="Walter J."/>
        </authorList>
    </citation>
    <scope>NUCLEOTIDE SEQUENCE</scope>
    <source>
        <strain evidence="9">609u</strain>
    </source>
</reference>
<dbReference type="Proteomes" id="UP000216316">
    <property type="component" value="Unassembled WGS sequence"/>
</dbReference>
<evidence type="ECO:0000256" key="6">
    <source>
        <dbReference type="SAM" id="Phobius"/>
    </source>
</evidence>
<sequence>MKRRTTMLMSALFVAGAFAVSGNVAKADAVQANNSNNVNSTEVKQNNTNASANQVATKTPSKEELKDIAMKQYHAAIGHMGEEEYQTAVTDPDATGTGIHSADGKWLAHVDTTDLNWSKMNSKLNNAKNEVDAYLNDAVQNKSTLANTRKNATDSLKKVPLPTTGNILDNLDRQEKDKNWSKYDSNVNAVDNIWNTIENPYLATLLGARHSISNSDYKNEENSYSDKLAELVARNVRKDKNWVLANTDPNTIEFGEFTFSPDNKDEHGRGEGETDSDSTNNTENKTVIPWFVYNKELIKVDKDAYNRVHGIKSNENSSDTGKDQATTDSNKNSNSQVSTKTNSSKNNEATDIKKNDSTTVTVPTDKKTSNSKSETSTTATQSGVEVKNAQTSDNVKNSANPQVVVNSLTSNKSVAQSDNVATKSNAVQTVALSNKVNTNKATANHASTVNNGKVATSNEKRLPQAGTDEKISLFASLAGLSIASLGLGALGVDRKRKNN</sequence>
<gene>
    <name evidence="9" type="ORF">CBF53_06155</name>
    <name evidence="10" type="ORF">CBF70_06845</name>
</gene>
<feature type="transmembrane region" description="Helical" evidence="6">
    <location>
        <begin position="471"/>
        <end position="492"/>
    </location>
</feature>
<dbReference type="EMBL" id="NGNX01000022">
    <property type="protein sequence ID" value="OYR91557.1"/>
    <property type="molecule type" value="Genomic_DNA"/>
</dbReference>
<evidence type="ECO:0000313" key="9">
    <source>
        <dbReference type="EMBL" id="OYR88084.1"/>
    </source>
</evidence>
<dbReference type="Pfam" id="PF00746">
    <property type="entry name" value="Gram_pos_anchor"/>
    <property type="match status" value="1"/>
</dbReference>
<evidence type="ECO:0000259" key="8">
    <source>
        <dbReference type="PROSITE" id="PS50847"/>
    </source>
</evidence>
<comment type="caution">
    <text evidence="10">The sequence shown here is derived from an EMBL/GenBank/DDBJ whole genome shotgun (WGS) entry which is preliminary data.</text>
</comment>
<feature type="region of interest" description="Disordered" evidence="5">
    <location>
        <begin position="311"/>
        <end position="399"/>
    </location>
</feature>
<keyword evidence="6" id="KW-0812">Transmembrane</keyword>
<feature type="compositionally biased region" description="Polar residues" evidence="5">
    <location>
        <begin position="388"/>
        <end position="399"/>
    </location>
</feature>
<feature type="compositionally biased region" description="Low complexity" evidence="5">
    <location>
        <begin position="370"/>
        <end position="380"/>
    </location>
</feature>
<dbReference type="PROSITE" id="PS50847">
    <property type="entry name" value="GRAM_POS_ANCHORING"/>
    <property type="match status" value="1"/>
</dbReference>
<keyword evidence="6" id="KW-1133">Transmembrane helix</keyword>
<feature type="signal peptide" evidence="7">
    <location>
        <begin position="1"/>
        <end position="19"/>
    </location>
</feature>
<keyword evidence="12" id="KW-1185">Reference proteome</keyword>
<dbReference type="InterPro" id="IPR019931">
    <property type="entry name" value="LPXTG_anchor"/>
</dbReference>
<keyword evidence="3 7" id="KW-0732">Signal</keyword>
<accession>A0A256LG60</accession>
<dbReference type="Proteomes" id="UP000215828">
    <property type="component" value="Unassembled WGS sequence"/>
</dbReference>
<evidence type="ECO:0000256" key="1">
    <source>
        <dbReference type="ARBA" id="ARBA00022512"/>
    </source>
</evidence>
<feature type="compositionally biased region" description="Basic and acidic residues" evidence="5">
    <location>
        <begin position="262"/>
        <end position="272"/>
    </location>
</feature>
<organism evidence="10 11">
    <name type="scientific">Lactobacillus taiwanensis</name>
    <dbReference type="NCBI Taxonomy" id="508451"/>
    <lineage>
        <taxon>Bacteria</taxon>
        <taxon>Bacillati</taxon>
        <taxon>Bacillota</taxon>
        <taxon>Bacilli</taxon>
        <taxon>Lactobacillales</taxon>
        <taxon>Lactobacillaceae</taxon>
        <taxon>Lactobacillus</taxon>
    </lineage>
</organism>
<proteinExistence type="predicted"/>
<feature type="region of interest" description="Disordered" evidence="5">
    <location>
        <begin position="253"/>
        <end position="283"/>
    </location>
</feature>
<evidence type="ECO:0000313" key="12">
    <source>
        <dbReference type="Proteomes" id="UP000216316"/>
    </source>
</evidence>
<keyword evidence="1" id="KW-0134">Cell wall</keyword>
<keyword evidence="2" id="KW-0964">Secreted</keyword>
<feature type="compositionally biased region" description="Polar residues" evidence="5">
    <location>
        <begin position="313"/>
        <end position="347"/>
    </location>
</feature>
<reference evidence="10 11" key="1">
    <citation type="submission" date="2017-04" db="EMBL/GenBank/DDBJ databases">
        <authorList>
            <person name="Afonso C.L."/>
            <person name="Miller P.J."/>
            <person name="Scott M.A."/>
            <person name="Spackman E."/>
            <person name="Goraichik I."/>
            <person name="Dimitrov K.M."/>
            <person name="Suarez D.L."/>
            <person name="Swayne D.E."/>
        </authorList>
    </citation>
    <scope>NUCLEOTIDE SEQUENCE [LARGE SCALE GENOMIC DNA]</scope>
    <source>
        <strain evidence="10 11">609q</strain>
    </source>
</reference>
<evidence type="ECO:0000313" key="11">
    <source>
        <dbReference type="Proteomes" id="UP000215828"/>
    </source>
</evidence>
<name>A0A256LG60_9LACO</name>
<keyword evidence="6" id="KW-0472">Membrane</keyword>